<comment type="caution">
    <text evidence="7">The sequence shown here is derived from an EMBL/GenBank/DDBJ whole genome shotgun (WGS) entry which is preliminary data.</text>
</comment>
<evidence type="ECO:0000313" key="7">
    <source>
        <dbReference type="EMBL" id="KAK7739633.1"/>
    </source>
</evidence>
<evidence type="ECO:0000256" key="1">
    <source>
        <dbReference type="ARBA" id="ARBA00004123"/>
    </source>
</evidence>
<keyword evidence="8" id="KW-1185">Reference proteome</keyword>
<dbReference type="PANTHER" id="PTHR47338">
    <property type="entry name" value="ZN(II)2CYS6 TRANSCRIPTION FACTOR (EUROFUNG)-RELATED"/>
    <property type="match status" value="1"/>
</dbReference>
<dbReference type="PANTHER" id="PTHR47338:SF27">
    <property type="entry name" value="ZN(II)2CYS6 TRANSCRIPTION FACTOR (EUROFUNG)"/>
    <property type="match status" value="1"/>
</dbReference>
<evidence type="ECO:0000256" key="6">
    <source>
        <dbReference type="SAM" id="MobiDB-lite"/>
    </source>
</evidence>
<keyword evidence="2" id="KW-0479">Metal-binding</keyword>
<dbReference type="GO" id="GO:0046872">
    <property type="term" value="F:metal ion binding"/>
    <property type="evidence" value="ECO:0007669"/>
    <property type="project" value="UniProtKB-KW"/>
</dbReference>
<name>A0AAN9YFX7_9PEZI</name>
<gene>
    <name evidence="7" type="ORF">SLS53_005600</name>
</gene>
<keyword evidence="4" id="KW-0804">Transcription</keyword>
<feature type="region of interest" description="Disordered" evidence="6">
    <location>
        <begin position="437"/>
        <end position="467"/>
    </location>
</feature>
<dbReference type="EMBL" id="JAJSPL020000022">
    <property type="protein sequence ID" value="KAK7739633.1"/>
    <property type="molecule type" value="Genomic_DNA"/>
</dbReference>
<dbReference type="GO" id="GO:0000981">
    <property type="term" value="F:DNA-binding transcription factor activity, RNA polymerase II-specific"/>
    <property type="evidence" value="ECO:0007669"/>
    <property type="project" value="InterPro"/>
</dbReference>
<sequence length="467" mass="50364">MSGTFDWLGVGLGLDMTTVTTTAASAGADTASRQRASLSWPIPISPILGGNHAFAARDFLPNGMLGGGEPQSDTDMSDAFLLDAHADWYARKMALERRLTPIVGCMVNRARFQAEAAAFSPPINIQALSYAVAALGALTSTECVSARDKCYNQARELLDLCERQDSDGMLVSINTLQTCVLLALYEFKSPNFARLWMTLGRAISLCKMMGLDMLDADRSGNSAGLFKQPPPSPDMPLLHHIEDLAPAVTLPPLAGTVFTGYLYRRLLEHVHLSQQQRTSPSYPFWVTHYSLDRLLLDCRARTSREQPTANDRVISLTMQSNLAAVEMLLHGTALSKAETESHLPAVLRTDAATRCAAAAARVYDVVVQGKQLGGTERDGHLASGEFFNWPITSAISILRMQQGQAGAKGLEPANGYPDSIHVLAEALKELVPPDLIPDGVLDEPAPAGGRERSVEQPRAAVGGTRRG</sequence>
<dbReference type="CDD" id="cd12148">
    <property type="entry name" value="fungal_TF_MHR"/>
    <property type="match status" value="1"/>
</dbReference>
<keyword evidence="5" id="KW-0539">Nucleus</keyword>
<accession>A0AAN9YFX7</accession>
<evidence type="ECO:0000256" key="3">
    <source>
        <dbReference type="ARBA" id="ARBA00023015"/>
    </source>
</evidence>
<keyword evidence="3" id="KW-0805">Transcription regulation</keyword>
<evidence type="ECO:0000256" key="4">
    <source>
        <dbReference type="ARBA" id="ARBA00023163"/>
    </source>
</evidence>
<evidence type="ECO:0000256" key="5">
    <source>
        <dbReference type="ARBA" id="ARBA00023242"/>
    </source>
</evidence>
<dbReference type="GO" id="GO:0005634">
    <property type="term" value="C:nucleus"/>
    <property type="evidence" value="ECO:0007669"/>
    <property type="project" value="UniProtKB-SubCell"/>
</dbReference>
<dbReference type="InterPro" id="IPR050815">
    <property type="entry name" value="TF_fung"/>
</dbReference>
<evidence type="ECO:0000256" key="2">
    <source>
        <dbReference type="ARBA" id="ARBA00022723"/>
    </source>
</evidence>
<protein>
    <submittedName>
        <fullName evidence="7">Uncharacterized protein</fullName>
    </submittedName>
</protein>
<dbReference type="AlphaFoldDB" id="A0AAN9YFX7"/>
<reference evidence="7 8" key="1">
    <citation type="journal article" date="2023" name="PLoS ONE">
        <title>Cytospora paraplurivora sp. nov. isolated from orchards with fruit tree decline syndrome in Ontario, Canada.</title>
        <authorList>
            <person name="Ilyukhin E."/>
            <person name="Nguyen H.D.T."/>
            <person name="Castle A.J."/>
            <person name="Ellouze W."/>
        </authorList>
    </citation>
    <scope>NUCLEOTIDE SEQUENCE [LARGE SCALE GENOMIC DNA]</scope>
    <source>
        <strain evidence="7 8">FDS-564</strain>
    </source>
</reference>
<dbReference type="Proteomes" id="UP001320245">
    <property type="component" value="Unassembled WGS sequence"/>
</dbReference>
<proteinExistence type="predicted"/>
<comment type="subcellular location">
    <subcellularLocation>
        <location evidence="1">Nucleus</location>
    </subcellularLocation>
</comment>
<evidence type="ECO:0000313" key="8">
    <source>
        <dbReference type="Proteomes" id="UP001320245"/>
    </source>
</evidence>
<organism evidence="7 8">
    <name type="scientific">Cytospora paraplurivora</name>
    <dbReference type="NCBI Taxonomy" id="2898453"/>
    <lineage>
        <taxon>Eukaryota</taxon>
        <taxon>Fungi</taxon>
        <taxon>Dikarya</taxon>
        <taxon>Ascomycota</taxon>
        <taxon>Pezizomycotina</taxon>
        <taxon>Sordariomycetes</taxon>
        <taxon>Sordariomycetidae</taxon>
        <taxon>Diaporthales</taxon>
        <taxon>Cytosporaceae</taxon>
        <taxon>Cytospora</taxon>
    </lineage>
</organism>